<protein>
    <recommendedName>
        <fullName evidence="3">Trimethylguanosine synthase</fullName>
    </recommendedName>
</protein>
<reference evidence="1 2" key="1">
    <citation type="submission" date="2023-09" db="EMBL/GenBank/DDBJ databases">
        <title>Genomes of two closely related lineages of the louse Polyplax serrata with different host specificities.</title>
        <authorList>
            <person name="Martinu J."/>
            <person name="Tarabai H."/>
            <person name="Stefka J."/>
            <person name="Hypsa V."/>
        </authorList>
    </citation>
    <scope>NUCLEOTIDE SEQUENCE [LARGE SCALE GENOMIC DNA]</scope>
    <source>
        <strain evidence="1">98ZLc_SE</strain>
    </source>
</reference>
<accession>A0ABR1AXP1</accession>
<evidence type="ECO:0008006" key="3">
    <source>
        <dbReference type="Google" id="ProtNLM"/>
    </source>
</evidence>
<dbReference type="PANTHER" id="PTHR14741:SF32">
    <property type="entry name" value="TRIMETHYLGUANOSINE SYNTHASE"/>
    <property type="match status" value="1"/>
</dbReference>
<dbReference type="PANTHER" id="PTHR14741">
    <property type="entry name" value="S-ADENOSYLMETHIONINE-DEPENDENT METHYLTRANSFERASE RELATED"/>
    <property type="match status" value="1"/>
</dbReference>
<dbReference type="EMBL" id="JAWJWF010000007">
    <property type="protein sequence ID" value="KAK6630970.1"/>
    <property type="molecule type" value="Genomic_DNA"/>
</dbReference>
<evidence type="ECO:0000313" key="2">
    <source>
        <dbReference type="Proteomes" id="UP001359485"/>
    </source>
</evidence>
<keyword evidence="2" id="KW-1185">Reference proteome</keyword>
<gene>
    <name evidence="1" type="ORF">RUM44_003142</name>
</gene>
<sequence>MSDIIWTALAEIEIDVSDIERDRVYCLCSRAFIRKKPDNTWEDSLAKNISQCHVEEQPLVLSGNQREGQSLGFQNCSKIEVDTGSCNCNNLHYSISDSVMQSKQNLFCTVENSDSGANFFEYFHKKEYMCKKSEESQLPAHQYMEPKLGSEWEKFWSKNGESIIWKSWIEKFGAYINTSLEQNAQHDCNDEVIKCNAAGCESQLNNENSFALCLNDSVDSSGTRENSLKGTTEGIPNVKISSYLSSSNLSDVGNTKIRNIYIDETDVEDKILKSNSFGSYTSYEKVKHLSSDDDKLKCDNERVQSRCSNTNLSVKSIGNTTVTTDSMTNVTKITLSSLDLSCECESTASSSFLSTSSDKSSWSSTTSISDSTEEMCTEADMWWRKVWKEHYEEQYEASFKKFSDNFHQNCNSKSEIKQSNGNDDQADEKLVSTADGTVPAMNKNQIFKSRQYLNSVAYCLQNLVRTRGHGAENSERGHSLGQSKFRSKSPKIIKSISNSSSPEIETSNVEDSIYSVEEIHQIYSQPKRKTMEKSEETECVSKCVSSKDQPNKNVENIKQAMALMGFSFSENLFGIQSGHVTYRKKNIRGQNRGLKLNGMKSRSHVFFDDNGVIIHPDDTAEPGLSIETFRSETDDSKGFNGTIVGVGETYFDSTSMANKTVSLSTDDGSEVIFGNEKRKRKRKKEKKIPQEIRENIRLLKFWHRRYELFSKFDSGIQLDSESWFSVTPENVAKHHAERCRCDVIVDAFCGAGGNAIQFAFTCERGNWYKV</sequence>
<comment type="caution">
    <text evidence="1">The sequence shown here is derived from an EMBL/GenBank/DDBJ whole genome shotgun (WGS) entry which is preliminary data.</text>
</comment>
<dbReference type="Gene3D" id="3.40.50.150">
    <property type="entry name" value="Vaccinia Virus protein VP39"/>
    <property type="match status" value="1"/>
</dbReference>
<evidence type="ECO:0000313" key="1">
    <source>
        <dbReference type="EMBL" id="KAK6630970.1"/>
    </source>
</evidence>
<dbReference type="Proteomes" id="UP001359485">
    <property type="component" value="Unassembled WGS sequence"/>
</dbReference>
<proteinExistence type="predicted"/>
<dbReference type="InterPro" id="IPR029063">
    <property type="entry name" value="SAM-dependent_MTases_sf"/>
</dbReference>
<organism evidence="1 2">
    <name type="scientific">Polyplax serrata</name>
    <name type="common">Common mouse louse</name>
    <dbReference type="NCBI Taxonomy" id="468196"/>
    <lineage>
        <taxon>Eukaryota</taxon>
        <taxon>Metazoa</taxon>
        <taxon>Ecdysozoa</taxon>
        <taxon>Arthropoda</taxon>
        <taxon>Hexapoda</taxon>
        <taxon>Insecta</taxon>
        <taxon>Pterygota</taxon>
        <taxon>Neoptera</taxon>
        <taxon>Paraneoptera</taxon>
        <taxon>Psocodea</taxon>
        <taxon>Troctomorpha</taxon>
        <taxon>Phthiraptera</taxon>
        <taxon>Anoplura</taxon>
        <taxon>Polyplacidae</taxon>
        <taxon>Polyplax</taxon>
    </lineage>
</organism>
<name>A0ABR1AXP1_POLSC</name>